<dbReference type="Gene3D" id="1.10.760.10">
    <property type="entry name" value="Cytochrome c-like domain"/>
    <property type="match status" value="1"/>
</dbReference>
<evidence type="ECO:0000313" key="10">
    <source>
        <dbReference type="Proteomes" id="UP000052237"/>
    </source>
</evidence>
<dbReference type="PANTHER" id="PTHR33751:SF9">
    <property type="entry name" value="CYTOCHROME C4"/>
    <property type="match status" value="1"/>
</dbReference>
<evidence type="ECO:0000256" key="3">
    <source>
        <dbReference type="ARBA" id="ARBA00022723"/>
    </source>
</evidence>
<proteinExistence type="predicted"/>
<keyword evidence="4" id="KW-0249">Electron transport</keyword>
<evidence type="ECO:0000313" key="9">
    <source>
        <dbReference type="EMBL" id="CUU84904.1"/>
    </source>
</evidence>
<dbReference type="GO" id="GO:0009055">
    <property type="term" value="F:electron transfer activity"/>
    <property type="evidence" value="ECO:0007669"/>
    <property type="project" value="InterPro"/>
</dbReference>
<keyword evidence="10" id="KW-1185">Reference proteome</keyword>
<name>A0A0S4S0A4_CAMHY</name>
<dbReference type="SUPFAM" id="SSF46626">
    <property type="entry name" value="Cytochrome c"/>
    <property type="match status" value="1"/>
</dbReference>
<dbReference type="AlphaFoldDB" id="A0A0S4S0A4"/>
<protein>
    <submittedName>
        <fullName evidence="9">Flavocytochrome c cytochrome subunit</fullName>
    </submittedName>
</protein>
<dbReference type="GO" id="GO:0020037">
    <property type="term" value="F:heme binding"/>
    <property type="evidence" value="ECO:0007669"/>
    <property type="project" value="InterPro"/>
</dbReference>
<dbReference type="InterPro" id="IPR036909">
    <property type="entry name" value="Cyt_c-like_dom_sf"/>
</dbReference>
<dbReference type="PROSITE" id="PS51007">
    <property type="entry name" value="CYTC"/>
    <property type="match status" value="1"/>
</dbReference>
<keyword evidence="5 6" id="KW-0408">Iron</keyword>
<keyword evidence="7" id="KW-0472">Membrane</keyword>
<keyword evidence="3 6" id="KW-0479">Metal-binding</keyword>
<keyword evidence="2 6" id="KW-0349">Heme</keyword>
<keyword evidence="1" id="KW-0813">Transport</keyword>
<dbReference type="PANTHER" id="PTHR33751">
    <property type="entry name" value="CBB3-TYPE CYTOCHROME C OXIDASE SUBUNIT FIXP"/>
    <property type="match status" value="1"/>
</dbReference>
<dbReference type="GO" id="GO:0046872">
    <property type="term" value="F:metal ion binding"/>
    <property type="evidence" value="ECO:0007669"/>
    <property type="project" value="UniProtKB-KW"/>
</dbReference>
<gene>
    <name evidence="9" type="primary">fccA_2</name>
    <name evidence="9" type="ORF">ERS686654_01575</name>
</gene>
<evidence type="ECO:0000256" key="5">
    <source>
        <dbReference type="ARBA" id="ARBA00023004"/>
    </source>
</evidence>
<evidence type="ECO:0000256" key="2">
    <source>
        <dbReference type="ARBA" id="ARBA00022617"/>
    </source>
</evidence>
<dbReference type="InterPro" id="IPR009056">
    <property type="entry name" value="Cyt_c-like_dom"/>
</dbReference>
<reference evidence="9 10" key="1">
    <citation type="submission" date="2015-11" db="EMBL/GenBank/DDBJ databases">
        <authorList>
            <consortium name="Pathogen Informatics"/>
        </authorList>
    </citation>
    <scope>NUCLEOTIDE SEQUENCE [LARGE SCALE GENOMIC DNA]</scope>
    <source>
        <strain evidence="9 10">006A-0059</strain>
    </source>
</reference>
<keyword evidence="7" id="KW-0812">Transmembrane</keyword>
<evidence type="ECO:0000256" key="7">
    <source>
        <dbReference type="SAM" id="Phobius"/>
    </source>
</evidence>
<comment type="caution">
    <text evidence="9">The sequence shown here is derived from an EMBL/GenBank/DDBJ whole genome shotgun (WGS) entry which is preliminary data.</text>
</comment>
<organism evidence="9 10">
    <name type="scientific">Campylobacter hyointestinalis subsp. hyointestinalis</name>
    <dbReference type="NCBI Taxonomy" id="91352"/>
    <lineage>
        <taxon>Bacteria</taxon>
        <taxon>Pseudomonadati</taxon>
        <taxon>Campylobacterota</taxon>
        <taxon>Epsilonproteobacteria</taxon>
        <taxon>Campylobacterales</taxon>
        <taxon>Campylobacteraceae</taxon>
        <taxon>Campylobacter</taxon>
    </lineage>
</organism>
<evidence type="ECO:0000256" key="4">
    <source>
        <dbReference type="ARBA" id="ARBA00022982"/>
    </source>
</evidence>
<keyword evidence="7" id="KW-1133">Transmembrane helix</keyword>
<dbReference type="Proteomes" id="UP000052237">
    <property type="component" value="Unassembled WGS sequence"/>
</dbReference>
<accession>A0A0S4S0A4</accession>
<dbReference type="EMBL" id="FAVB01000003">
    <property type="protein sequence ID" value="CUU84904.1"/>
    <property type="molecule type" value="Genomic_DNA"/>
</dbReference>
<dbReference type="RefSeq" id="WP_034963455.1">
    <property type="nucleotide sequence ID" value="NZ_CBCRTP010000001.1"/>
</dbReference>
<sequence>MSIGKIIASILGVLVVALMCYMLLSGDGSSVAKDSTPKVEKQEVKVVQKEENSFQTSDELNKIKELKQSVAPTNDGVSKLYLKSCAPCHAKDGKGVIAPSIVGKTKDELLVSLHDYKAGKMPNSLMKGLLDNISDENLTILADEISKFK</sequence>
<dbReference type="InterPro" id="IPR050597">
    <property type="entry name" value="Cytochrome_c_Oxidase_Subunit"/>
</dbReference>
<feature type="domain" description="Cytochrome c" evidence="8">
    <location>
        <begin position="71"/>
        <end position="149"/>
    </location>
</feature>
<evidence type="ECO:0000259" key="8">
    <source>
        <dbReference type="PROSITE" id="PS51007"/>
    </source>
</evidence>
<feature type="transmembrane region" description="Helical" evidence="7">
    <location>
        <begin position="6"/>
        <end position="24"/>
    </location>
</feature>
<evidence type="ECO:0000256" key="1">
    <source>
        <dbReference type="ARBA" id="ARBA00022448"/>
    </source>
</evidence>
<evidence type="ECO:0000256" key="6">
    <source>
        <dbReference type="PROSITE-ProRule" id="PRU00433"/>
    </source>
</evidence>